<organism evidence="1 2">
    <name type="scientific">Riccia sorocarpa</name>
    <dbReference type="NCBI Taxonomy" id="122646"/>
    <lineage>
        <taxon>Eukaryota</taxon>
        <taxon>Viridiplantae</taxon>
        <taxon>Streptophyta</taxon>
        <taxon>Embryophyta</taxon>
        <taxon>Marchantiophyta</taxon>
        <taxon>Marchantiopsida</taxon>
        <taxon>Marchantiidae</taxon>
        <taxon>Marchantiales</taxon>
        <taxon>Ricciaceae</taxon>
        <taxon>Riccia</taxon>
    </lineage>
</organism>
<dbReference type="EMBL" id="JBJQOH010000001">
    <property type="protein sequence ID" value="KAL3699447.1"/>
    <property type="molecule type" value="Genomic_DNA"/>
</dbReference>
<comment type="caution">
    <text evidence="1">The sequence shown here is derived from an EMBL/GenBank/DDBJ whole genome shotgun (WGS) entry which is preliminary data.</text>
</comment>
<evidence type="ECO:0000313" key="2">
    <source>
        <dbReference type="Proteomes" id="UP001633002"/>
    </source>
</evidence>
<sequence>MASRCRRSSEARSEGTASSELRFCDHDFDRTVKIALFAAVLGLLISAGRAEHYQCLASDLHYSPTLTPFIDELPIPDSIKIMNGSQLVLGAYKITQVLHSNLSATTLYAYGTSEATAT</sequence>
<gene>
    <name evidence="1" type="ORF">R1sor_017469</name>
</gene>
<dbReference type="PANTHER" id="PTHR48267">
    <property type="entry name" value="CUPREDOXIN SUPERFAMILY PROTEIN"/>
    <property type="match status" value="1"/>
</dbReference>
<keyword evidence="2" id="KW-1185">Reference proteome</keyword>
<proteinExistence type="predicted"/>
<protein>
    <submittedName>
        <fullName evidence="1">Uncharacterized protein</fullName>
    </submittedName>
</protein>
<reference evidence="1 2" key="1">
    <citation type="submission" date="2024-09" db="EMBL/GenBank/DDBJ databases">
        <title>Chromosome-scale assembly of Riccia sorocarpa.</title>
        <authorList>
            <person name="Paukszto L."/>
        </authorList>
    </citation>
    <scope>NUCLEOTIDE SEQUENCE [LARGE SCALE GENOMIC DNA]</scope>
    <source>
        <strain evidence="1">LP-2024</strain>
        <tissue evidence="1">Aerial parts of the thallus</tissue>
    </source>
</reference>
<name>A0ABD3IAY5_9MARC</name>
<dbReference type="AlphaFoldDB" id="A0ABD3IAY5"/>
<accession>A0ABD3IAY5</accession>
<dbReference type="InterPro" id="IPR045087">
    <property type="entry name" value="Cu-oxidase_fam"/>
</dbReference>
<dbReference type="Proteomes" id="UP001633002">
    <property type="component" value="Unassembled WGS sequence"/>
</dbReference>
<evidence type="ECO:0000313" key="1">
    <source>
        <dbReference type="EMBL" id="KAL3699447.1"/>
    </source>
</evidence>
<dbReference type="PANTHER" id="PTHR48267:SF1">
    <property type="entry name" value="BILIRUBIN OXIDASE"/>
    <property type="match status" value="1"/>
</dbReference>